<sequence>MVGLRPSPGRVPPSWASARARPS</sequence>
<accession>A0ABY8H3A2</accession>
<evidence type="ECO:0000313" key="2">
    <source>
        <dbReference type="EMBL" id="WFP11178.1"/>
    </source>
</evidence>
<name>A0ABY8H3A2_9BURK</name>
<protein>
    <submittedName>
        <fullName evidence="2">Uncharacterized protein</fullName>
    </submittedName>
</protein>
<keyword evidence="3" id="KW-1185">Reference proteome</keyword>
<organism evidence="2 3">
    <name type="scientific">Achromobacter spanius</name>
    <dbReference type="NCBI Taxonomy" id="217203"/>
    <lineage>
        <taxon>Bacteria</taxon>
        <taxon>Pseudomonadati</taxon>
        <taxon>Pseudomonadota</taxon>
        <taxon>Betaproteobacteria</taxon>
        <taxon>Burkholderiales</taxon>
        <taxon>Alcaligenaceae</taxon>
        <taxon>Achromobacter</taxon>
    </lineage>
</organism>
<evidence type="ECO:0000313" key="3">
    <source>
        <dbReference type="Proteomes" id="UP001214170"/>
    </source>
</evidence>
<reference evidence="2 3" key="1">
    <citation type="submission" date="2023-03" db="EMBL/GenBank/DDBJ databases">
        <title>Achromobacter spanius LIG8.</title>
        <authorList>
            <person name="Shrestha S."/>
        </authorList>
    </citation>
    <scope>NUCLEOTIDE SEQUENCE [LARGE SCALE GENOMIC DNA]</scope>
    <source>
        <strain evidence="2 3">LIG8</strain>
    </source>
</reference>
<proteinExistence type="predicted"/>
<dbReference type="Proteomes" id="UP001214170">
    <property type="component" value="Chromosome"/>
</dbReference>
<feature type="region of interest" description="Disordered" evidence="1">
    <location>
        <begin position="1"/>
        <end position="23"/>
    </location>
</feature>
<evidence type="ECO:0000256" key="1">
    <source>
        <dbReference type="SAM" id="MobiDB-lite"/>
    </source>
</evidence>
<gene>
    <name evidence="2" type="ORF">P8T11_20620</name>
</gene>
<dbReference type="EMBL" id="CP121261">
    <property type="protein sequence ID" value="WFP11178.1"/>
    <property type="molecule type" value="Genomic_DNA"/>
</dbReference>